<feature type="chain" id="PRO_5022942230" evidence="1">
    <location>
        <begin position="21"/>
        <end position="356"/>
    </location>
</feature>
<dbReference type="EMBL" id="CP042467">
    <property type="protein sequence ID" value="QED29260.1"/>
    <property type="molecule type" value="Genomic_DNA"/>
</dbReference>
<protein>
    <submittedName>
        <fullName evidence="2">Uncharacterized protein</fullName>
    </submittedName>
</protein>
<name>A0A5B8XUE5_9DELT</name>
<dbReference type="OrthoDB" id="5491608at2"/>
<gene>
    <name evidence="2" type="ORF">FRD01_18880</name>
</gene>
<accession>A0A5B8XUE5</accession>
<sequence>MKTRILATILLLLFTTAAQAQVKTFEDGRSAKGVSSKTLIPKLASGQAYSERYTFSALLSDGSDFYLEMTISNFGWGDHSAATATRLELAGHSPYADKQTMDKDEWSFNKSKFQMTMGRSSVEVVKEGQYRVRHTGDVEYDLIFKNILPSWRPGSGEIRADGDFFRLGLIAPRASVTGRVKIDGKWVDVTSRQGMADWSVTTIAPFDLAKQFGRFRATRGDTYVAWRSIKLSEDLGGEEVVWVMVGKGNKIIFEDASATIEKRALKKDKRSGYNVPYEVVIRGSDGGQVLELTLENPGRYQVSDLLDSYGSVTRFLAQRFTKPFQFNANVKWRLNIKGDSPLELNGRGPLGMDILN</sequence>
<feature type="signal peptide" evidence="1">
    <location>
        <begin position="1"/>
        <end position="20"/>
    </location>
</feature>
<organism evidence="2 3">
    <name type="scientific">Microvenator marinus</name>
    <dbReference type="NCBI Taxonomy" id="2600177"/>
    <lineage>
        <taxon>Bacteria</taxon>
        <taxon>Deltaproteobacteria</taxon>
        <taxon>Bradymonadales</taxon>
        <taxon>Microvenatoraceae</taxon>
        <taxon>Microvenator</taxon>
    </lineage>
</organism>
<dbReference type="SUPFAM" id="SSF159245">
    <property type="entry name" value="AttH-like"/>
    <property type="match status" value="1"/>
</dbReference>
<keyword evidence="3" id="KW-1185">Reference proteome</keyword>
<dbReference type="RefSeq" id="WP_146962493.1">
    <property type="nucleotide sequence ID" value="NZ_CP042467.1"/>
</dbReference>
<dbReference type="Proteomes" id="UP000321595">
    <property type="component" value="Chromosome"/>
</dbReference>
<dbReference type="AlphaFoldDB" id="A0A5B8XUE5"/>
<reference evidence="2 3" key="1">
    <citation type="submission" date="2019-08" db="EMBL/GenBank/DDBJ databases">
        <authorList>
            <person name="Liang Q."/>
        </authorList>
    </citation>
    <scope>NUCLEOTIDE SEQUENCE [LARGE SCALE GENOMIC DNA]</scope>
    <source>
        <strain evidence="2 3">V1718</strain>
    </source>
</reference>
<keyword evidence="1" id="KW-0732">Signal</keyword>
<proteinExistence type="predicted"/>
<dbReference type="KEGG" id="bbae:FRD01_18880"/>
<evidence type="ECO:0000313" key="3">
    <source>
        <dbReference type="Proteomes" id="UP000321595"/>
    </source>
</evidence>
<evidence type="ECO:0000256" key="1">
    <source>
        <dbReference type="SAM" id="SignalP"/>
    </source>
</evidence>
<evidence type="ECO:0000313" key="2">
    <source>
        <dbReference type="EMBL" id="QED29260.1"/>
    </source>
</evidence>